<keyword evidence="5" id="KW-1185">Reference proteome</keyword>
<dbReference type="InterPro" id="IPR057326">
    <property type="entry name" value="KR_dom"/>
</dbReference>
<feature type="domain" description="Ketoreductase" evidence="3">
    <location>
        <begin position="8"/>
        <end position="188"/>
    </location>
</feature>
<comment type="caution">
    <text evidence="4">The sequence shown here is derived from an EMBL/GenBank/DDBJ whole genome shotgun (WGS) entry which is preliminary data.</text>
</comment>
<name>A0ABV3GI32_MICGL</name>
<accession>A0ABV3GI32</accession>
<dbReference type="PRINTS" id="PR00080">
    <property type="entry name" value="SDRFAMILY"/>
</dbReference>
<dbReference type="RefSeq" id="WP_358135444.1">
    <property type="nucleotide sequence ID" value="NZ_JBFALK010000012.1"/>
</dbReference>
<dbReference type="InterPro" id="IPR002347">
    <property type="entry name" value="SDR_fam"/>
</dbReference>
<comment type="similarity">
    <text evidence="1">Belongs to the short-chain dehydrogenases/reductases (SDR) family.</text>
</comment>
<organism evidence="4 5">
    <name type="scientific">Microtetraspora glauca</name>
    <dbReference type="NCBI Taxonomy" id="1996"/>
    <lineage>
        <taxon>Bacteria</taxon>
        <taxon>Bacillati</taxon>
        <taxon>Actinomycetota</taxon>
        <taxon>Actinomycetes</taxon>
        <taxon>Streptosporangiales</taxon>
        <taxon>Streptosporangiaceae</taxon>
        <taxon>Microtetraspora</taxon>
    </lineage>
</organism>
<evidence type="ECO:0000259" key="3">
    <source>
        <dbReference type="SMART" id="SM00822"/>
    </source>
</evidence>
<dbReference type="InterPro" id="IPR036291">
    <property type="entry name" value="NAD(P)-bd_dom_sf"/>
</dbReference>
<dbReference type="PRINTS" id="PR00081">
    <property type="entry name" value="GDHRDH"/>
</dbReference>
<evidence type="ECO:0000256" key="1">
    <source>
        <dbReference type="ARBA" id="ARBA00006484"/>
    </source>
</evidence>
<proteinExistence type="inferred from homology"/>
<gene>
    <name evidence="4" type="ORF">AB0I59_21890</name>
</gene>
<sequence>MTSSLRGRTAVVTGGATGIGRGIAERLLGAGANVVIVGRRAESLAAAAEALDPSGARVLARAADISGRDGCHAVARDTVERFGTIDILCLNAGVYPAARLGEITEDHLREVAATNLFGTVYLLQACEAELIRGGRGRVVVTSSITGPVTGYPGWSVYGASKAAQLGFVRSVALELAPYGVTVNAVLPGKIEIEATSEQDPDYVARATRAIPVGRLGTPRDVAAAVAFLASEDAGFITGQSLVVDGGQVLPETPYL</sequence>
<dbReference type="SMART" id="SM00822">
    <property type="entry name" value="PKS_KR"/>
    <property type="match status" value="1"/>
</dbReference>
<dbReference type="SUPFAM" id="SSF51735">
    <property type="entry name" value="NAD(P)-binding Rossmann-fold domains"/>
    <property type="match status" value="1"/>
</dbReference>
<dbReference type="EMBL" id="JBFALK010000012">
    <property type="protein sequence ID" value="MEV0971288.1"/>
    <property type="molecule type" value="Genomic_DNA"/>
</dbReference>
<dbReference type="Pfam" id="PF13561">
    <property type="entry name" value="adh_short_C2"/>
    <property type="match status" value="1"/>
</dbReference>
<evidence type="ECO:0000256" key="2">
    <source>
        <dbReference type="ARBA" id="ARBA00023002"/>
    </source>
</evidence>
<reference evidence="4 5" key="1">
    <citation type="submission" date="2024-06" db="EMBL/GenBank/DDBJ databases">
        <title>The Natural Products Discovery Center: Release of the First 8490 Sequenced Strains for Exploring Actinobacteria Biosynthetic Diversity.</title>
        <authorList>
            <person name="Kalkreuter E."/>
            <person name="Kautsar S.A."/>
            <person name="Yang D."/>
            <person name="Bader C.D."/>
            <person name="Teijaro C.N."/>
            <person name="Fluegel L."/>
            <person name="Davis C.M."/>
            <person name="Simpson J.R."/>
            <person name="Lauterbach L."/>
            <person name="Steele A.D."/>
            <person name="Gui C."/>
            <person name="Meng S."/>
            <person name="Li G."/>
            <person name="Viehrig K."/>
            <person name="Ye F."/>
            <person name="Su P."/>
            <person name="Kiefer A.F."/>
            <person name="Nichols A."/>
            <person name="Cepeda A.J."/>
            <person name="Yan W."/>
            <person name="Fan B."/>
            <person name="Jiang Y."/>
            <person name="Adhikari A."/>
            <person name="Zheng C.-J."/>
            <person name="Schuster L."/>
            <person name="Cowan T.M."/>
            <person name="Smanski M.J."/>
            <person name="Chevrette M.G."/>
            <person name="De Carvalho L.P.S."/>
            <person name="Shen B."/>
        </authorList>
    </citation>
    <scope>NUCLEOTIDE SEQUENCE [LARGE SCALE GENOMIC DNA]</scope>
    <source>
        <strain evidence="4 5">NPDC050100</strain>
    </source>
</reference>
<dbReference type="CDD" id="cd05233">
    <property type="entry name" value="SDR_c"/>
    <property type="match status" value="1"/>
</dbReference>
<evidence type="ECO:0000313" key="5">
    <source>
        <dbReference type="Proteomes" id="UP001551675"/>
    </source>
</evidence>
<dbReference type="PANTHER" id="PTHR42760">
    <property type="entry name" value="SHORT-CHAIN DEHYDROGENASES/REDUCTASES FAMILY MEMBER"/>
    <property type="match status" value="1"/>
</dbReference>
<protein>
    <submittedName>
        <fullName evidence="4">SDR family oxidoreductase</fullName>
    </submittedName>
</protein>
<keyword evidence="2" id="KW-0560">Oxidoreductase</keyword>
<dbReference type="Gene3D" id="3.40.50.720">
    <property type="entry name" value="NAD(P)-binding Rossmann-like Domain"/>
    <property type="match status" value="1"/>
</dbReference>
<dbReference type="PANTHER" id="PTHR42760:SF133">
    <property type="entry name" value="3-OXOACYL-[ACYL-CARRIER-PROTEIN] REDUCTASE"/>
    <property type="match status" value="1"/>
</dbReference>
<evidence type="ECO:0000313" key="4">
    <source>
        <dbReference type="EMBL" id="MEV0971288.1"/>
    </source>
</evidence>
<dbReference type="Proteomes" id="UP001551675">
    <property type="component" value="Unassembled WGS sequence"/>
</dbReference>